<name>A0A654M4Q2_9ARCH</name>
<protein>
    <submittedName>
        <fullName evidence="1">Uncharacterized protein</fullName>
    </submittedName>
</protein>
<dbReference type="KEGG" id="taa:NMY3_03428"/>
<dbReference type="AlphaFoldDB" id="A0A654M4Q2"/>
<evidence type="ECO:0000313" key="1">
    <source>
        <dbReference type="EMBL" id="ALI37611.1"/>
    </source>
</evidence>
<sequence length="78" mass="9098">MKFHYWKIYPIFKKLFKRVIYVNCIVLGMSNNITILDDAKHIIIGDNPSIDIIRGLRFMVQTFSTKFSKLRSFLGGGQ</sequence>
<dbReference type="EMBL" id="CP012850">
    <property type="protein sequence ID" value="ALI37611.1"/>
    <property type="molecule type" value="Genomic_DNA"/>
</dbReference>
<evidence type="ECO:0000313" key="2">
    <source>
        <dbReference type="Proteomes" id="UP000058925"/>
    </source>
</evidence>
<gene>
    <name evidence="1" type="ORF">NMY3_03428</name>
</gene>
<proteinExistence type="predicted"/>
<accession>A0A654M4Q2</accession>
<dbReference type="Proteomes" id="UP000058925">
    <property type="component" value="Chromosome"/>
</dbReference>
<organism evidence="1 2">
    <name type="scientific">Candidatus Nitrosocosmicus oleophilus</name>
    <dbReference type="NCBI Taxonomy" id="1353260"/>
    <lineage>
        <taxon>Archaea</taxon>
        <taxon>Nitrososphaerota</taxon>
        <taxon>Nitrososphaeria</taxon>
        <taxon>Nitrososphaerales</taxon>
        <taxon>Nitrososphaeraceae</taxon>
        <taxon>Candidatus Nitrosocosmicus</taxon>
    </lineage>
</organism>
<reference evidence="2" key="1">
    <citation type="submission" date="2015-10" db="EMBL/GenBank/DDBJ databases">
        <title>Niche specialization of a soil ammonia-oxidizing archaeon, Candidatus Nitrosocosmicus oleophilus.</title>
        <authorList>
            <person name="Jung M.-Y."/>
            <person name="Rhee S.-K."/>
        </authorList>
    </citation>
    <scope>NUCLEOTIDE SEQUENCE [LARGE SCALE GENOMIC DNA]</scope>
    <source>
        <strain evidence="2">MY3</strain>
    </source>
</reference>
<keyword evidence="2" id="KW-1185">Reference proteome</keyword>